<evidence type="ECO:0000313" key="1">
    <source>
        <dbReference type="EMBL" id="PNR40718.1"/>
    </source>
</evidence>
<evidence type="ECO:0000313" key="3">
    <source>
        <dbReference type="Proteomes" id="UP000006727"/>
    </source>
</evidence>
<dbReference type="AlphaFoldDB" id="A0A2K1JGR4"/>
<dbReference type="Proteomes" id="UP000006727">
    <property type="component" value="Chromosome 14"/>
</dbReference>
<reference evidence="2" key="3">
    <citation type="submission" date="2020-12" db="UniProtKB">
        <authorList>
            <consortium name="EnsemblPlants"/>
        </authorList>
    </citation>
    <scope>IDENTIFICATION</scope>
</reference>
<keyword evidence="3" id="KW-1185">Reference proteome</keyword>
<organism evidence="1">
    <name type="scientific">Physcomitrium patens</name>
    <name type="common">Spreading-leaved earth moss</name>
    <name type="synonym">Physcomitrella patens</name>
    <dbReference type="NCBI Taxonomy" id="3218"/>
    <lineage>
        <taxon>Eukaryota</taxon>
        <taxon>Viridiplantae</taxon>
        <taxon>Streptophyta</taxon>
        <taxon>Embryophyta</taxon>
        <taxon>Bryophyta</taxon>
        <taxon>Bryophytina</taxon>
        <taxon>Bryopsida</taxon>
        <taxon>Funariidae</taxon>
        <taxon>Funariales</taxon>
        <taxon>Funariaceae</taxon>
        <taxon>Physcomitrium</taxon>
    </lineage>
</organism>
<accession>A0A2K1JGR4</accession>
<reference evidence="1 3" key="1">
    <citation type="journal article" date="2008" name="Science">
        <title>The Physcomitrella genome reveals evolutionary insights into the conquest of land by plants.</title>
        <authorList>
            <person name="Rensing S."/>
            <person name="Lang D."/>
            <person name="Zimmer A."/>
            <person name="Terry A."/>
            <person name="Salamov A."/>
            <person name="Shapiro H."/>
            <person name="Nishiyama T."/>
            <person name="Perroud P.-F."/>
            <person name="Lindquist E."/>
            <person name="Kamisugi Y."/>
            <person name="Tanahashi T."/>
            <person name="Sakakibara K."/>
            <person name="Fujita T."/>
            <person name="Oishi K."/>
            <person name="Shin-I T."/>
            <person name="Kuroki Y."/>
            <person name="Toyoda A."/>
            <person name="Suzuki Y."/>
            <person name="Hashimoto A."/>
            <person name="Yamaguchi K."/>
            <person name="Sugano A."/>
            <person name="Kohara Y."/>
            <person name="Fujiyama A."/>
            <person name="Anterola A."/>
            <person name="Aoki S."/>
            <person name="Ashton N."/>
            <person name="Barbazuk W.B."/>
            <person name="Barker E."/>
            <person name="Bennetzen J."/>
            <person name="Bezanilla M."/>
            <person name="Blankenship R."/>
            <person name="Cho S.H."/>
            <person name="Dutcher S."/>
            <person name="Estelle M."/>
            <person name="Fawcett J.A."/>
            <person name="Gundlach H."/>
            <person name="Hanada K."/>
            <person name="Heyl A."/>
            <person name="Hicks K.A."/>
            <person name="Hugh J."/>
            <person name="Lohr M."/>
            <person name="Mayer K."/>
            <person name="Melkozernov A."/>
            <person name="Murata T."/>
            <person name="Nelson D."/>
            <person name="Pils B."/>
            <person name="Prigge M."/>
            <person name="Reiss B."/>
            <person name="Renner T."/>
            <person name="Rombauts S."/>
            <person name="Rushton P."/>
            <person name="Sanderfoot A."/>
            <person name="Schween G."/>
            <person name="Shiu S.-H."/>
            <person name="Stueber K."/>
            <person name="Theodoulou F.L."/>
            <person name="Tu H."/>
            <person name="Van de Peer Y."/>
            <person name="Verrier P.J."/>
            <person name="Waters E."/>
            <person name="Wood A."/>
            <person name="Yang L."/>
            <person name="Cove D."/>
            <person name="Cuming A."/>
            <person name="Hasebe M."/>
            <person name="Lucas S."/>
            <person name="Mishler D.B."/>
            <person name="Reski R."/>
            <person name="Grigoriev I."/>
            <person name="Quatrano R.S."/>
            <person name="Boore J.L."/>
        </authorList>
    </citation>
    <scope>NUCLEOTIDE SEQUENCE [LARGE SCALE GENOMIC DNA]</scope>
    <source>
        <strain evidence="2 3">cv. Gransden 2004</strain>
    </source>
</reference>
<protein>
    <submittedName>
        <fullName evidence="1 2">Uncharacterized protein</fullName>
    </submittedName>
</protein>
<dbReference type="EMBL" id="ABEU02000014">
    <property type="protein sequence ID" value="PNR40718.1"/>
    <property type="molecule type" value="Genomic_DNA"/>
</dbReference>
<proteinExistence type="predicted"/>
<evidence type="ECO:0000313" key="2">
    <source>
        <dbReference type="EnsemblPlants" id="Pp3c14_6702V3.1"/>
    </source>
</evidence>
<dbReference type="InParanoid" id="A0A2K1JGR4"/>
<reference evidence="1 3" key="2">
    <citation type="journal article" date="2018" name="Plant J.">
        <title>The Physcomitrella patens chromosome-scale assembly reveals moss genome structure and evolution.</title>
        <authorList>
            <person name="Lang D."/>
            <person name="Ullrich K.K."/>
            <person name="Murat F."/>
            <person name="Fuchs J."/>
            <person name="Jenkins J."/>
            <person name="Haas F.B."/>
            <person name="Piednoel M."/>
            <person name="Gundlach H."/>
            <person name="Van Bel M."/>
            <person name="Meyberg R."/>
            <person name="Vives C."/>
            <person name="Morata J."/>
            <person name="Symeonidi A."/>
            <person name="Hiss M."/>
            <person name="Muchero W."/>
            <person name="Kamisugi Y."/>
            <person name="Saleh O."/>
            <person name="Blanc G."/>
            <person name="Decker E.L."/>
            <person name="van Gessel N."/>
            <person name="Grimwood J."/>
            <person name="Hayes R.D."/>
            <person name="Graham S.W."/>
            <person name="Gunter L.E."/>
            <person name="McDaniel S.F."/>
            <person name="Hoernstein S.N.W."/>
            <person name="Larsson A."/>
            <person name="Li F.W."/>
            <person name="Perroud P.F."/>
            <person name="Phillips J."/>
            <person name="Ranjan P."/>
            <person name="Rokshar D.S."/>
            <person name="Rothfels C.J."/>
            <person name="Schneider L."/>
            <person name="Shu S."/>
            <person name="Stevenson D.W."/>
            <person name="Thummler F."/>
            <person name="Tillich M."/>
            <person name="Villarreal Aguilar J.C."/>
            <person name="Widiez T."/>
            <person name="Wong G.K."/>
            <person name="Wymore A."/>
            <person name="Zhang Y."/>
            <person name="Zimmer A.D."/>
            <person name="Quatrano R.S."/>
            <person name="Mayer K.F.X."/>
            <person name="Goodstein D."/>
            <person name="Casacuberta J.M."/>
            <person name="Vandepoele K."/>
            <person name="Reski R."/>
            <person name="Cuming A.C."/>
            <person name="Tuskan G.A."/>
            <person name="Maumus F."/>
            <person name="Salse J."/>
            <person name="Schmutz J."/>
            <person name="Rensing S.A."/>
        </authorList>
    </citation>
    <scope>NUCLEOTIDE SEQUENCE [LARGE SCALE GENOMIC DNA]</scope>
    <source>
        <strain evidence="2 3">cv. Gransden 2004</strain>
    </source>
</reference>
<gene>
    <name evidence="1" type="ORF">PHYPA_018121</name>
</gene>
<name>A0A2K1JGR4_PHYPA</name>
<dbReference type="EnsemblPlants" id="Pp3c14_6702V3.1">
    <property type="protein sequence ID" value="Pp3c14_6702V3.1"/>
    <property type="gene ID" value="Pp3c14_6702"/>
</dbReference>
<sequence length="70" mass="8281">MTSRKALVLGEAVLPYGTLRTKHIAIYHHFIYKRILRRKINFNYINTNGQSSIILTKLLIRLKFETHRQA</sequence>
<dbReference type="Gramene" id="Pp3c14_6702V3.1">
    <property type="protein sequence ID" value="Pp3c14_6702V3.1"/>
    <property type="gene ID" value="Pp3c14_6702"/>
</dbReference>